<organism evidence="3 4">
    <name type="scientific">Secundilactobacillus oryzae JCM 18671</name>
    <dbReference type="NCBI Taxonomy" id="1291743"/>
    <lineage>
        <taxon>Bacteria</taxon>
        <taxon>Bacillati</taxon>
        <taxon>Bacillota</taxon>
        <taxon>Bacilli</taxon>
        <taxon>Lactobacillales</taxon>
        <taxon>Lactobacillaceae</taxon>
        <taxon>Secundilactobacillus</taxon>
    </lineage>
</organism>
<evidence type="ECO:0000313" key="3">
    <source>
        <dbReference type="EMBL" id="GAK47157.1"/>
    </source>
</evidence>
<dbReference type="Pfam" id="PF03703">
    <property type="entry name" value="bPH_2"/>
    <property type="match status" value="1"/>
</dbReference>
<feature type="transmembrane region" description="Helical" evidence="1">
    <location>
        <begin position="47"/>
        <end position="71"/>
    </location>
</feature>
<feature type="domain" description="YdbS-like PH" evidence="2">
    <location>
        <begin position="71"/>
        <end position="147"/>
    </location>
</feature>
<dbReference type="PANTHER" id="PTHR34473:SF2">
    <property type="entry name" value="UPF0699 TRANSMEMBRANE PROTEIN YDBT"/>
    <property type="match status" value="1"/>
</dbReference>
<dbReference type="eggNOG" id="COG3402">
    <property type="taxonomic scope" value="Bacteria"/>
</dbReference>
<dbReference type="AlphaFoldDB" id="A0A081BGI9"/>
<evidence type="ECO:0000256" key="1">
    <source>
        <dbReference type="SAM" id="Phobius"/>
    </source>
</evidence>
<name>A0A081BGI9_9LACO</name>
<protein>
    <submittedName>
        <fullName evidence="3">Putative membrane protein</fullName>
    </submittedName>
</protein>
<keyword evidence="4" id="KW-1185">Reference proteome</keyword>
<dbReference type="Proteomes" id="UP000028700">
    <property type="component" value="Unassembled WGS sequence"/>
</dbReference>
<keyword evidence="1" id="KW-0812">Transmembrane</keyword>
<accession>A0A081BGI9</accession>
<dbReference type="InterPro" id="IPR005182">
    <property type="entry name" value="YdbS-like_PH"/>
</dbReference>
<proteinExistence type="predicted"/>
<comment type="caution">
    <text evidence="3">The sequence shown here is derived from an EMBL/GenBank/DDBJ whole genome shotgun (WGS) entry which is preliminary data.</text>
</comment>
<evidence type="ECO:0000313" key="4">
    <source>
        <dbReference type="Proteomes" id="UP000028700"/>
    </source>
</evidence>
<gene>
    <name evidence="3" type="ORF">LOSG293_020950</name>
</gene>
<dbReference type="EMBL" id="BBJM01000002">
    <property type="protein sequence ID" value="GAK47157.1"/>
    <property type="molecule type" value="Genomic_DNA"/>
</dbReference>
<evidence type="ECO:0000259" key="2">
    <source>
        <dbReference type="Pfam" id="PF03703"/>
    </source>
</evidence>
<dbReference type="PANTHER" id="PTHR34473">
    <property type="entry name" value="UPF0699 TRANSMEMBRANE PROTEIN YDBS"/>
    <property type="match status" value="1"/>
</dbReference>
<keyword evidence="1" id="KW-1133">Transmembrane helix</keyword>
<reference evidence="3" key="1">
    <citation type="journal article" date="2014" name="Genome Announc.">
        <title>Draft Genome Sequence of Lactobacillus oryzae Strain SG293T.</title>
        <authorList>
            <person name="Tanizawa Y."/>
            <person name="Fujisawa T."/>
            <person name="Mochizuki T."/>
            <person name="Kaminuma E."/>
            <person name="Nakamura Y."/>
            <person name="Tohno M."/>
        </authorList>
    </citation>
    <scope>NUCLEOTIDE SEQUENCE [LARGE SCALE GENOMIC DNA]</scope>
    <source>
        <strain evidence="3">SG293</strain>
    </source>
</reference>
<dbReference type="RefSeq" id="WP_034526070.1">
    <property type="nucleotide sequence ID" value="NZ_BBAZ01000012.1"/>
</dbReference>
<sequence length="159" mass="18316">MENGQPLPQRIKVIWRFDALWLFLIALAVAVGSYVALQFWSVTFFHWTLWLGVAGAIVGPLIIFLLIPYWYRFQRYQISDDDVELQSGFIFRKRVAVPIGRVQDVKLAAGPLFQWQKLQQVTIQTASTSHEIGGLDPEVAEQLRDQIIQLAKEARQYEV</sequence>
<keyword evidence="1" id="KW-0472">Membrane</keyword>
<feature type="transmembrane region" description="Helical" evidence="1">
    <location>
        <begin position="20"/>
        <end position="41"/>
    </location>
</feature>
<dbReference type="OrthoDB" id="1750577at2"/>
<dbReference type="STRING" id="1291743.LOSG293_020950"/>